<sequence length="177" mass="19933">MLFLLIVFCVSILAGCKKQEFVSIENGERAFVFTAEGFQKSFNKNLEDPDLKIGQLETETGDGRNYSWYVYPNSGFSVHFVTEAENGYVTDVVETIEMVESTDSAQGGRLISLLILSTNKSLDSSSGMQILEELGLTKMDQWEMGYIEETSFDGIVYHVSLDENYLLTLTIFPMLKE</sequence>
<dbReference type="EMBL" id="JACRTL010000003">
    <property type="protein sequence ID" value="MBC8610879.1"/>
    <property type="molecule type" value="Genomic_DNA"/>
</dbReference>
<protein>
    <submittedName>
        <fullName evidence="1">Uncharacterized protein</fullName>
    </submittedName>
</protein>
<dbReference type="RefSeq" id="WP_187536471.1">
    <property type="nucleotide sequence ID" value="NZ_JACRTL010000003.1"/>
</dbReference>
<evidence type="ECO:0000313" key="2">
    <source>
        <dbReference type="Proteomes" id="UP000632659"/>
    </source>
</evidence>
<organism evidence="1 2">
    <name type="scientific">Massiliimalia timonensis</name>
    <dbReference type="NCBI Taxonomy" id="1987501"/>
    <lineage>
        <taxon>Bacteria</taxon>
        <taxon>Bacillati</taxon>
        <taxon>Bacillota</taxon>
        <taxon>Clostridia</taxon>
        <taxon>Eubacteriales</taxon>
        <taxon>Oscillospiraceae</taxon>
        <taxon>Massiliimalia</taxon>
    </lineage>
</organism>
<dbReference type="Proteomes" id="UP000632659">
    <property type="component" value="Unassembled WGS sequence"/>
</dbReference>
<evidence type="ECO:0000313" key="1">
    <source>
        <dbReference type="EMBL" id="MBC8610879.1"/>
    </source>
</evidence>
<gene>
    <name evidence="1" type="ORF">H8702_07055</name>
</gene>
<keyword evidence="2" id="KW-1185">Reference proteome</keyword>
<name>A0A8J6P1B8_9FIRM</name>
<proteinExistence type="predicted"/>
<accession>A0A8J6P1B8</accession>
<reference evidence="1" key="1">
    <citation type="submission" date="2020-08" db="EMBL/GenBank/DDBJ databases">
        <title>Genome public.</title>
        <authorList>
            <person name="Liu C."/>
            <person name="Sun Q."/>
        </authorList>
    </citation>
    <scope>NUCLEOTIDE SEQUENCE</scope>
    <source>
        <strain evidence="1">NSJ-15</strain>
    </source>
</reference>
<dbReference type="AlphaFoldDB" id="A0A8J6P1B8"/>
<comment type="caution">
    <text evidence="1">The sequence shown here is derived from an EMBL/GenBank/DDBJ whole genome shotgun (WGS) entry which is preliminary data.</text>
</comment>